<dbReference type="KEGG" id="bgd:bgla_1g00050"/>
<dbReference type="Proteomes" id="UP000008316">
    <property type="component" value="Chromosome 1"/>
</dbReference>
<dbReference type="SUPFAM" id="SSF110849">
    <property type="entry name" value="ParB/Sulfiredoxin"/>
    <property type="match status" value="1"/>
</dbReference>
<dbReference type="GO" id="GO:0005694">
    <property type="term" value="C:chromosome"/>
    <property type="evidence" value="ECO:0007669"/>
    <property type="project" value="TreeGrafter"/>
</dbReference>
<dbReference type="PANTHER" id="PTHR33375">
    <property type="entry name" value="CHROMOSOME-PARTITIONING PROTEIN PARB-RELATED"/>
    <property type="match status" value="1"/>
</dbReference>
<evidence type="ECO:0000259" key="1">
    <source>
        <dbReference type="SMART" id="SM00470"/>
    </source>
</evidence>
<dbReference type="eggNOG" id="COG1475">
    <property type="taxonomic scope" value="Bacteria"/>
</dbReference>
<dbReference type="Gene3D" id="3.90.1530.30">
    <property type="match status" value="1"/>
</dbReference>
<gene>
    <name evidence="2" type="ordered locus">bgla_1g00050</name>
</gene>
<dbReference type="InterPro" id="IPR011111">
    <property type="entry name" value="Plasmid_RepB"/>
</dbReference>
<dbReference type="SMART" id="SM00470">
    <property type="entry name" value="ParB"/>
    <property type="match status" value="1"/>
</dbReference>
<dbReference type="InterPro" id="IPR050336">
    <property type="entry name" value="Chromosome_partition/occlusion"/>
</dbReference>
<dbReference type="SUPFAM" id="SSF109709">
    <property type="entry name" value="KorB DNA-binding domain-like"/>
    <property type="match status" value="1"/>
</dbReference>
<dbReference type="PANTHER" id="PTHR33375:SF1">
    <property type="entry name" value="CHROMOSOME-PARTITIONING PROTEIN PARB-RELATED"/>
    <property type="match status" value="1"/>
</dbReference>
<dbReference type="Pfam" id="PF07506">
    <property type="entry name" value="RepB"/>
    <property type="match status" value="1"/>
</dbReference>
<dbReference type="Gene3D" id="1.10.10.2830">
    <property type="match status" value="1"/>
</dbReference>
<evidence type="ECO:0000313" key="3">
    <source>
        <dbReference type="Proteomes" id="UP000008316"/>
    </source>
</evidence>
<feature type="domain" description="ParB-like N-terminal" evidence="1">
    <location>
        <begin position="19"/>
        <end position="110"/>
    </location>
</feature>
<accession>F2LGK0</accession>
<dbReference type="STRING" id="999541.bgla_1g00050"/>
<keyword evidence="3" id="KW-1185">Reference proteome</keyword>
<dbReference type="AlphaFoldDB" id="F2LGK0"/>
<protein>
    <submittedName>
        <fullName evidence="2">Putative ParB-like protein</fullName>
    </submittedName>
</protein>
<reference evidence="2 3" key="1">
    <citation type="journal article" date="2011" name="J. Bacteriol.">
        <title>Complete genome sequence of Burkholderia gladioli BSR3.</title>
        <authorList>
            <person name="Seo Y.S."/>
            <person name="Lim J."/>
            <person name="Choi B.S."/>
            <person name="Kim H."/>
            <person name="Goo E."/>
            <person name="Lee B."/>
            <person name="Lim J.S."/>
            <person name="Choi I.Y."/>
            <person name="Moon J.S."/>
            <person name="Kim J."/>
            <person name="Hwang I."/>
        </authorList>
    </citation>
    <scope>NUCLEOTIDE SEQUENCE [LARGE SCALE GENOMIC DNA]</scope>
    <source>
        <strain evidence="2 3">BSR3</strain>
    </source>
</reference>
<dbReference type="EMBL" id="CP002599">
    <property type="protein sequence ID" value="AEA58710.1"/>
    <property type="molecule type" value="Genomic_DNA"/>
</dbReference>
<sequence length="304" mass="34306">MNDRISPAASALAAGRVVVQIPVERLRVLNPRARNPYFFSQLVENIASVGLKRPITVAFGGRDDEGDWHEVLCGQGRLEALKALGETKIPCRVVEASDVERYLITLAENIARRRHSAVELMHGLEVLKAKGYSNEQIARKTNLESSYVSGILQLLEKGEQRLLQAVEKRVMPMWLAIEIARSSSEEVQAAMVAAYESKTLKGDQLLKVRRLLSKREATGKKMNTRLAPQDRTTPQKLLRTYQTEVRKQKLVVQNARIQENRLLLIISSIRQFLSDEHFRTLLRAEGMVDIPDAVSERLPPELLP</sequence>
<name>F2LGK0_BURGS</name>
<proteinExistence type="predicted"/>
<organism evidence="2 3">
    <name type="scientific">Burkholderia gladioli (strain BSR3)</name>
    <dbReference type="NCBI Taxonomy" id="999541"/>
    <lineage>
        <taxon>Bacteria</taxon>
        <taxon>Pseudomonadati</taxon>
        <taxon>Pseudomonadota</taxon>
        <taxon>Betaproteobacteria</taxon>
        <taxon>Burkholderiales</taxon>
        <taxon>Burkholderiaceae</taxon>
        <taxon>Burkholderia</taxon>
    </lineage>
</organism>
<dbReference type="InterPro" id="IPR036086">
    <property type="entry name" value="ParB/Sulfiredoxin_sf"/>
</dbReference>
<dbReference type="GO" id="GO:0007059">
    <property type="term" value="P:chromosome segregation"/>
    <property type="evidence" value="ECO:0007669"/>
    <property type="project" value="TreeGrafter"/>
</dbReference>
<evidence type="ECO:0000313" key="2">
    <source>
        <dbReference type="EMBL" id="AEA58710.1"/>
    </source>
</evidence>
<dbReference type="HOGENOM" id="CLU_093424_0_0_4"/>
<dbReference type="RefSeq" id="WP_013696092.1">
    <property type="nucleotide sequence ID" value="NC_015381.1"/>
</dbReference>
<dbReference type="InterPro" id="IPR003115">
    <property type="entry name" value="ParB_N"/>
</dbReference>
<dbReference type="Pfam" id="PF02195">
    <property type="entry name" value="ParB_N"/>
    <property type="match status" value="1"/>
</dbReference>